<evidence type="ECO:0000256" key="1">
    <source>
        <dbReference type="ARBA" id="ARBA00007727"/>
    </source>
</evidence>
<feature type="compositionally biased region" description="Low complexity" evidence="2">
    <location>
        <begin position="94"/>
        <end position="103"/>
    </location>
</feature>
<dbReference type="GO" id="GO:0016413">
    <property type="term" value="F:O-acetyltransferase activity"/>
    <property type="evidence" value="ECO:0007669"/>
    <property type="project" value="InterPro"/>
</dbReference>
<dbReference type="Proteomes" id="UP000298652">
    <property type="component" value="Chromosome 9"/>
</dbReference>
<feature type="domain" description="C2H2-type" evidence="3">
    <location>
        <begin position="229"/>
        <end position="250"/>
    </location>
</feature>
<keyword evidence="5" id="KW-1185">Reference proteome</keyword>
<reference evidence="4" key="1">
    <citation type="submission" date="2019-03" db="EMBL/GenBank/DDBJ databases">
        <title>WGS assembly of Setaria viridis.</title>
        <authorList>
            <person name="Huang P."/>
            <person name="Jenkins J."/>
            <person name="Grimwood J."/>
            <person name="Barry K."/>
            <person name="Healey A."/>
            <person name="Mamidi S."/>
            <person name="Sreedasyam A."/>
            <person name="Shu S."/>
            <person name="Feldman M."/>
            <person name="Wu J."/>
            <person name="Yu Y."/>
            <person name="Chen C."/>
            <person name="Johnson J."/>
            <person name="Rokhsar D."/>
            <person name="Baxter I."/>
            <person name="Schmutz J."/>
            <person name="Brutnell T."/>
            <person name="Kellogg E."/>
        </authorList>
    </citation>
    <scope>NUCLEOTIDE SEQUENCE [LARGE SCALE GENOMIC DNA]</scope>
</reference>
<feature type="region of interest" description="Disordered" evidence="2">
    <location>
        <begin position="157"/>
        <end position="195"/>
    </location>
</feature>
<feature type="region of interest" description="Disordered" evidence="2">
    <location>
        <begin position="1"/>
        <end position="22"/>
    </location>
</feature>
<evidence type="ECO:0000256" key="2">
    <source>
        <dbReference type="SAM" id="MobiDB-lite"/>
    </source>
</evidence>
<dbReference type="PANTHER" id="PTHR32285">
    <property type="entry name" value="PROTEIN TRICHOME BIREFRINGENCE-LIKE 9-RELATED"/>
    <property type="match status" value="1"/>
</dbReference>
<organism evidence="4 5">
    <name type="scientific">Setaria viridis</name>
    <name type="common">Green bristlegrass</name>
    <name type="synonym">Setaria italica subsp. viridis</name>
    <dbReference type="NCBI Taxonomy" id="4556"/>
    <lineage>
        <taxon>Eukaryota</taxon>
        <taxon>Viridiplantae</taxon>
        <taxon>Streptophyta</taxon>
        <taxon>Embryophyta</taxon>
        <taxon>Tracheophyta</taxon>
        <taxon>Spermatophyta</taxon>
        <taxon>Magnoliopsida</taxon>
        <taxon>Liliopsida</taxon>
        <taxon>Poales</taxon>
        <taxon>Poaceae</taxon>
        <taxon>PACMAD clade</taxon>
        <taxon>Panicoideae</taxon>
        <taxon>Panicodae</taxon>
        <taxon>Paniceae</taxon>
        <taxon>Cenchrinae</taxon>
        <taxon>Setaria</taxon>
    </lineage>
</organism>
<feature type="region of interest" description="Disordered" evidence="2">
    <location>
        <begin position="52"/>
        <end position="138"/>
    </location>
</feature>
<dbReference type="InterPro" id="IPR026057">
    <property type="entry name" value="TBL_C"/>
</dbReference>
<dbReference type="Gramene" id="TKV93839">
    <property type="protein sequence ID" value="TKV93839"/>
    <property type="gene ID" value="SEVIR_9G255600v2"/>
</dbReference>
<evidence type="ECO:0000313" key="5">
    <source>
        <dbReference type="Proteomes" id="UP000298652"/>
    </source>
</evidence>
<sequence length="359" mass="37558">MRPSNRRLARGRQPRITASHMEGATWTHAAACSPTSKPPCCCSWQRGERAHSINHRGRHTTNSGPSSRQLNREAASCTAPSRVRNGGSAGGASSGARGYSAGRVSGGVSGKRRRRGSATDAAASGARAEGRVGGGGGEGSAANGCGGLGAVGTAAAHDADGNGGPDSGGVSSFVSTLHPGTRGPTTDCPPPRSPNVLLERNGSVSVGHSASCEDTTQAGIGKGSGGLSCHPCGEHFSKWEALEAHHLSKHAACGTVETYPVIHDHYDCLRYGRLDLGFVRWWWRPAGCELPHLDPAWFLRAARGRFMAFVGDSLAKNQMHSLGRNLDKPDAGWAARAGEFDSAGSWFFHPSVFHELSFF</sequence>
<feature type="compositionally biased region" description="Polar residues" evidence="2">
    <location>
        <begin position="60"/>
        <end position="69"/>
    </location>
</feature>
<dbReference type="PROSITE" id="PS00028">
    <property type="entry name" value="ZINC_FINGER_C2H2_1"/>
    <property type="match status" value="1"/>
</dbReference>
<dbReference type="EMBL" id="CM016560">
    <property type="protein sequence ID" value="TKV93839.1"/>
    <property type="molecule type" value="Genomic_DNA"/>
</dbReference>
<dbReference type="GO" id="GO:0005794">
    <property type="term" value="C:Golgi apparatus"/>
    <property type="evidence" value="ECO:0007669"/>
    <property type="project" value="TreeGrafter"/>
</dbReference>
<dbReference type="Pfam" id="PF13839">
    <property type="entry name" value="PC-Esterase"/>
    <property type="match status" value="1"/>
</dbReference>
<accession>A0A4U6SXU0</accession>
<protein>
    <recommendedName>
        <fullName evidence="3">C2H2-type domain-containing protein</fullName>
    </recommendedName>
</protein>
<dbReference type="InterPro" id="IPR013087">
    <property type="entry name" value="Znf_C2H2_type"/>
</dbReference>
<feature type="compositionally biased region" description="Low complexity" evidence="2">
    <location>
        <begin position="118"/>
        <end position="127"/>
    </location>
</feature>
<dbReference type="InterPro" id="IPR029962">
    <property type="entry name" value="TBL"/>
</dbReference>
<evidence type="ECO:0000313" key="4">
    <source>
        <dbReference type="EMBL" id="TKV93839.1"/>
    </source>
</evidence>
<gene>
    <name evidence="4" type="ORF">SEVIR_9G255600v2</name>
</gene>
<feature type="compositionally biased region" description="Basic residues" evidence="2">
    <location>
        <begin position="1"/>
        <end position="13"/>
    </location>
</feature>
<proteinExistence type="inferred from homology"/>
<dbReference type="AlphaFoldDB" id="A0A4U6SXU0"/>
<comment type="similarity">
    <text evidence="1">Belongs to the PC-esterase family. TBL subfamily.</text>
</comment>
<dbReference type="PANTHER" id="PTHR32285:SF61">
    <property type="entry name" value="OS06G0272800 PROTEIN"/>
    <property type="match status" value="1"/>
</dbReference>
<evidence type="ECO:0000259" key="3">
    <source>
        <dbReference type="PROSITE" id="PS00028"/>
    </source>
</evidence>
<name>A0A4U6SXU0_SETVI</name>